<reference evidence="1 2" key="1">
    <citation type="journal article" date="2016" name="Front. Microbiol.">
        <title>Genome Sequence of Type Strains of Genus Stenotrophomonas.</title>
        <authorList>
            <person name="Patil P.P."/>
            <person name="Midha S."/>
            <person name="Kumar S."/>
            <person name="Patil P.B."/>
        </authorList>
    </citation>
    <scope>NUCLEOTIDE SEQUENCE [LARGE SCALE GENOMIC DNA]</scope>
    <source>
        <strain evidence="1 2">LMG 978</strain>
    </source>
</reference>
<evidence type="ECO:0000313" key="1">
    <source>
        <dbReference type="EMBL" id="KRG48638.1"/>
    </source>
</evidence>
<sequence>MKSANPLSDALHVMAHLVGQPGPRTSEQLAACLPTHPVVIRRLLAQMHRAGLVHSTRGHGGGSQLARDAAAITLHDIYLAVGAPALVQAGTRDAGRGCPIQQLVNNALLEGAREAQRLLEARLQATTLDQLGADFARHLAHHRSLEGHHES</sequence>
<dbReference type="EMBL" id="LLXV01000055">
    <property type="protein sequence ID" value="KRG48638.1"/>
    <property type="molecule type" value="Genomic_DNA"/>
</dbReference>
<dbReference type="InterPro" id="IPR036388">
    <property type="entry name" value="WH-like_DNA-bd_sf"/>
</dbReference>
<dbReference type="InterPro" id="IPR000944">
    <property type="entry name" value="Tscrpt_reg_Rrf2"/>
</dbReference>
<dbReference type="SUPFAM" id="SSF46785">
    <property type="entry name" value="Winged helix' DNA-binding domain"/>
    <property type="match status" value="1"/>
</dbReference>
<dbReference type="PANTHER" id="PTHR33221">
    <property type="entry name" value="WINGED HELIX-TURN-HELIX TRANSCRIPTIONAL REGULATOR, RRF2 FAMILY"/>
    <property type="match status" value="1"/>
</dbReference>
<dbReference type="Proteomes" id="UP000051757">
    <property type="component" value="Unassembled WGS sequence"/>
</dbReference>
<dbReference type="GO" id="GO:0005829">
    <property type="term" value="C:cytosol"/>
    <property type="evidence" value="ECO:0007669"/>
    <property type="project" value="TreeGrafter"/>
</dbReference>
<dbReference type="PROSITE" id="PS51197">
    <property type="entry name" value="HTH_RRF2_2"/>
    <property type="match status" value="1"/>
</dbReference>
<dbReference type="PANTHER" id="PTHR33221:SF15">
    <property type="entry name" value="HTH-TYPE TRANSCRIPTIONAL REGULATOR YWGB-RELATED"/>
    <property type="match status" value="1"/>
</dbReference>
<name>A0A0R0B3Y1_9GAMM</name>
<protein>
    <submittedName>
        <fullName evidence="1">Rrf2 family transcriptional regulator</fullName>
    </submittedName>
</protein>
<dbReference type="AlphaFoldDB" id="A0A0R0B3Y1"/>
<keyword evidence="2" id="KW-1185">Reference proteome</keyword>
<accession>A0A0R0B3Y1</accession>
<dbReference type="Pfam" id="PF02082">
    <property type="entry name" value="Rrf2"/>
    <property type="match status" value="1"/>
</dbReference>
<organism evidence="1 2">
    <name type="scientific">Stenotrophomonas beteli</name>
    <dbReference type="NCBI Taxonomy" id="3384461"/>
    <lineage>
        <taxon>Bacteria</taxon>
        <taxon>Pseudomonadati</taxon>
        <taxon>Pseudomonadota</taxon>
        <taxon>Gammaproteobacteria</taxon>
        <taxon>Lysobacterales</taxon>
        <taxon>Lysobacteraceae</taxon>
        <taxon>Stenotrophomonas</taxon>
        <taxon>Stenotrophomonas maltophilia group</taxon>
    </lineage>
</organism>
<dbReference type="GO" id="GO:0003700">
    <property type="term" value="F:DNA-binding transcription factor activity"/>
    <property type="evidence" value="ECO:0007669"/>
    <property type="project" value="TreeGrafter"/>
</dbReference>
<proteinExistence type="predicted"/>
<gene>
    <name evidence="1" type="ORF">ARC23_02065</name>
</gene>
<evidence type="ECO:0000313" key="2">
    <source>
        <dbReference type="Proteomes" id="UP000051757"/>
    </source>
</evidence>
<comment type="caution">
    <text evidence="1">The sequence shown here is derived from an EMBL/GenBank/DDBJ whole genome shotgun (WGS) entry which is preliminary data.</text>
</comment>
<dbReference type="OrthoDB" id="9800506at2"/>
<dbReference type="InterPro" id="IPR036390">
    <property type="entry name" value="WH_DNA-bd_sf"/>
</dbReference>
<dbReference type="Gene3D" id="1.10.10.10">
    <property type="entry name" value="Winged helix-like DNA-binding domain superfamily/Winged helix DNA-binding domain"/>
    <property type="match status" value="1"/>
</dbReference>